<evidence type="ECO:0000313" key="6">
    <source>
        <dbReference type="Proteomes" id="UP000430146"/>
    </source>
</evidence>
<dbReference type="InterPro" id="IPR032808">
    <property type="entry name" value="DoxX"/>
</dbReference>
<evidence type="ECO:0000256" key="1">
    <source>
        <dbReference type="ARBA" id="ARBA00004141"/>
    </source>
</evidence>
<organism evidence="5 6">
    <name type="scientific">Mycolicibacterium vanbaalenii</name>
    <name type="common">Mycobacterium vanbaalenii</name>
    <dbReference type="NCBI Taxonomy" id="110539"/>
    <lineage>
        <taxon>Bacteria</taxon>
        <taxon>Bacillati</taxon>
        <taxon>Actinomycetota</taxon>
        <taxon>Actinomycetes</taxon>
        <taxon>Mycobacteriales</taxon>
        <taxon>Mycobacteriaceae</taxon>
        <taxon>Mycolicibacterium</taxon>
    </lineage>
</organism>
<dbReference type="AlphaFoldDB" id="A0A5S9R687"/>
<keyword evidence="2" id="KW-0812">Transmembrane</keyword>
<dbReference type="OrthoDB" id="329282at2"/>
<accession>A0A5S9R687</accession>
<dbReference type="GO" id="GO:0016020">
    <property type="term" value="C:membrane"/>
    <property type="evidence" value="ECO:0007669"/>
    <property type="project" value="UniProtKB-SubCell"/>
</dbReference>
<proteinExistence type="predicted"/>
<keyword evidence="6" id="KW-1185">Reference proteome</keyword>
<reference evidence="5 6" key="1">
    <citation type="submission" date="2019-11" db="EMBL/GenBank/DDBJ databases">
        <authorList>
            <person name="Holert J."/>
        </authorList>
    </citation>
    <scope>NUCLEOTIDE SEQUENCE [LARGE SCALE GENOMIC DNA]</scope>
    <source>
        <strain evidence="5">BC8_1</strain>
    </source>
</reference>
<dbReference type="RefSeq" id="WP_159233599.1">
    <property type="nucleotide sequence ID" value="NZ_CACSIP010000037.1"/>
</dbReference>
<protein>
    <recommendedName>
        <fullName evidence="7">DoxX family protein</fullName>
    </recommendedName>
</protein>
<evidence type="ECO:0000256" key="2">
    <source>
        <dbReference type="ARBA" id="ARBA00022692"/>
    </source>
</evidence>
<dbReference type="Proteomes" id="UP000430146">
    <property type="component" value="Unassembled WGS sequence"/>
</dbReference>
<comment type="subcellular location">
    <subcellularLocation>
        <location evidence="1">Membrane</location>
        <topology evidence="1">Multi-pass membrane protein</topology>
    </subcellularLocation>
</comment>
<evidence type="ECO:0008006" key="7">
    <source>
        <dbReference type="Google" id="ProtNLM"/>
    </source>
</evidence>
<evidence type="ECO:0000256" key="4">
    <source>
        <dbReference type="ARBA" id="ARBA00023136"/>
    </source>
</evidence>
<evidence type="ECO:0000313" key="5">
    <source>
        <dbReference type="EMBL" id="CAA0130000.1"/>
    </source>
</evidence>
<keyword evidence="4" id="KW-0472">Membrane</keyword>
<name>A0A5S9R687_MYCVN</name>
<dbReference type="Pfam" id="PF07681">
    <property type="entry name" value="DoxX"/>
    <property type="match status" value="1"/>
</dbReference>
<evidence type="ECO:0000256" key="3">
    <source>
        <dbReference type="ARBA" id="ARBA00022989"/>
    </source>
</evidence>
<sequence length="131" mass="13972">MKHALWAARLLTGSTYAILGWDALRTPGGRTQMAAPLLDALRRILPLPEDELMVRANAAVQTVGGVTLAAGVYPRLSALMLAASLMPTTAAGHAFWSINDPAARKLQRVQFHKNTAMLGGLLFAALESPVK</sequence>
<gene>
    <name evidence="5" type="ORF">AELLOGFF_05642</name>
</gene>
<dbReference type="EMBL" id="CACSIP010000037">
    <property type="protein sequence ID" value="CAA0130000.1"/>
    <property type="molecule type" value="Genomic_DNA"/>
</dbReference>
<keyword evidence="3" id="KW-1133">Transmembrane helix</keyword>